<dbReference type="EC" id="2.3.1.-" evidence="2"/>
<evidence type="ECO:0000313" key="3">
    <source>
        <dbReference type="Proteomes" id="UP000000933"/>
    </source>
</evidence>
<dbReference type="Proteomes" id="UP000000933">
    <property type="component" value="Chromosome"/>
</dbReference>
<dbReference type="HOGENOM" id="CLU_1567842_0_0_10"/>
<gene>
    <name evidence="2" type="primary">algI</name>
    <name evidence="2" type="ordered locus">SRM_00705</name>
</gene>
<dbReference type="KEGG" id="srm:SRM_00705"/>
<organism evidence="2 3">
    <name type="scientific">Salinibacter ruber (strain M8)</name>
    <dbReference type="NCBI Taxonomy" id="761659"/>
    <lineage>
        <taxon>Bacteria</taxon>
        <taxon>Pseudomonadati</taxon>
        <taxon>Rhodothermota</taxon>
        <taxon>Rhodothermia</taxon>
        <taxon>Rhodothermales</taxon>
        <taxon>Salinibacteraceae</taxon>
        <taxon>Salinibacter</taxon>
    </lineage>
</organism>
<reference evidence="3" key="2">
    <citation type="submission" date="2010-04" db="EMBL/GenBank/DDBJ databases">
        <title>Genome sequence of Salinibacter ruber M8.</title>
        <authorList>
            <consortium name="Genoscope"/>
        </authorList>
    </citation>
    <scope>NUCLEOTIDE SEQUENCE [LARGE SCALE GENOMIC DNA]</scope>
    <source>
        <strain evidence="3">M8</strain>
    </source>
</reference>
<name>D5H6H1_SALRM</name>
<accession>D5H6H1</accession>
<keyword evidence="1" id="KW-0472">Membrane</keyword>
<keyword evidence="1" id="KW-0812">Transmembrane</keyword>
<evidence type="ECO:0000256" key="1">
    <source>
        <dbReference type="SAM" id="Phobius"/>
    </source>
</evidence>
<reference evidence="2 3" key="1">
    <citation type="journal article" date="2010" name="ISME J.">
        <title>Fine-scale evolution: genomic, phenotypic and ecological differentiation in two coexisting Salinibacter ruber strains.</title>
        <authorList>
            <person name="Pena A."/>
            <person name="Teeling H."/>
            <person name="Huerta-Cepas J."/>
            <person name="Santos F."/>
            <person name="Yarza P."/>
            <person name="Brito-Echeverria J."/>
            <person name="Lucio M."/>
            <person name="Schmitt-Kopplin P."/>
            <person name="Meseguer I."/>
            <person name="Schenowitz C."/>
            <person name="Dossat C."/>
            <person name="Barbe V."/>
            <person name="Dopazo J."/>
            <person name="Rossello-Mora R."/>
            <person name="Schuler M."/>
            <person name="Glockner F.O."/>
            <person name="Amann R."/>
            <person name="Gabaldon T."/>
            <person name="Anton J."/>
        </authorList>
    </citation>
    <scope>NUCLEOTIDE SEQUENCE [LARGE SCALE GENOMIC DNA]</scope>
    <source>
        <strain evidence="2 3">M8</strain>
    </source>
</reference>
<keyword evidence="2" id="KW-0012">Acyltransferase</keyword>
<feature type="transmembrane region" description="Helical" evidence="1">
    <location>
        <begin position="69"/>
        <end position="86"/>
    </location>
</feature>
<keyword evidence="2" id="KW-0808">Transferase</keyword>
<keyword evidence="1" id="KW-1133">Transmembrane helix</keyword>
<dbReference type="PATRIC" id="fig|761659.10.peg.787"/>
<protein>
    <submittedName>
        <fullName evidence="2">Probable poly(Beta-D-mannuronate) O-acetylase</fullName>
        <ecNumber evidence="2">2.3.1.-</ecNumber>
    </submittedName>
</protein>
<dbReference type="GO" id="GO:0016746">
    <property type="term" value="F:acyltransferase activity"/>
    <property type="evidence" value="ECO:0007669"/>
    <property type="project" value="UniProtKB-KW"/>
</dbReference>
<proteinExistence type="predicted"/>
<dbReference type="EMBL" id="FP565814">
    <property type="protein sequence ID" value="CBH23626.1"/>
    <property type="molecule type" value="Genomic_DNA"/>
</dbReference>
<feature type="transmembrane region" description="Helical" evidence="1">
    <location>
        <begin position="6"/>
        <end position="30"/>
    </location>
</feature>
<dbReference type="AlphaFoldDB" id="D5H6H1"/>
<feature type="transmembrane region" description="Helical" evidence="1">
    <location>
        <begin position="159"/>
        <end position="183"/>
    </location>
</feature>
<evidence type="ECO:0000313" key="2">
    <source>
        <dbReference type="EMBL" id="CBH23626.1"/>
    </source>
</evidence>
<sequence>MISGLWHGAAWTFVAWGALHGSYLIFGILTQEFRDASWDRLEKVTEKTADRYKAAGVILSFETSTIRRYVSVIVTFHLVLLGWVFFRANTIGDAFIVLRKVMNVGEGGLRKVTTVALGDAEFVVAVGSILFMECIHFLERRVDMRHFLSGRPLLVRWAVYYALTFAILFFGVFNENAFIYFQFKK</sequence>
<feature type="transmembrane region" description="Helical" evidence="1">
    <location>
        <begin position="120"/>
        <end position="138"/>
    </location>
</feature>